<keyword evidence="1" id="KW-0732">Signal</keyword>
<keyword evidence="3" id="KW-1185">Reference proteome</keyword>
<dbReference type="EMBL" id="JAOVQO010000003">
    <property type="protein sequence ID" value="MCU9847092.1"/>
    <property type="molecule type" value="Genomic_DNA"/>
</dbReference>
<sequence length="189" mass="21330">MPKFFASLLVAAAVLLIGGCAAKPTVTQGDIDALTREIKRLGPDVAPEEAERAASIAYLYSLQLAQEYEITDPPIIHNDKVLHGLRERGLCNDWTEDLLKRLNQENFRTLSLHWATSPPATFRIIHHTAVISRRGDALYDGIILDPWRYGGTLYWSRPQADPRYDWRPRLEVRENQIRIQEAEATAAAG</sequence>
<evidence type="ECO:0000313" key="2">
    <source>
        <dbReference type="EMBL" id="MCU9847092.1"/>
    </source>
</evidence>
<dbReference type="RefSeq" id="WP_263333320.1">
    <property type="nucleotide sequence ID" value="NZ_JAOVQO010000003.1"/>
</dbReference>
<name>A0ABT2WZI5_9RHOB</name>
<evidence type="ECO:0008006" key="4">
    <source>
        <dbReference type="Google" id="ProtNLM"/>
    </source>
</evidence>
<reference evidence="2 3" key="1">
    <citation type="submission" date="2022-10" db="EMBL/GenBank/DDBJ databases">
        <title>Defluviimonas sp. nov., isolated from ocean surface sediments.</title>
        <authorList>
            <person name="He W."/>
            <person name="Wang L."/>
            <person name="Zhang D.-F."/>
        </authorList>
    </citation>
    <scope>NUCLEOTIDE SEQUENCE [LARGE SCALE GENOMIC DNA]</scope>
    <source>
        <strain evidence="2 3">WL0024</strain>
    </source>
</reference>
<proteinExistence type="predicted"/>
<evidence type="ECO:0000256" key="1">
    <source>
        <dbReference type="SAM" id="SignalP"/>
    </source>
</evidence>
<dbReference type="PROSITE" id="PS51257">
    <property type="entry name" value="PROKAR_LIPOPROTEIN"/>
    <property type="match status" value="1"/>
</dbReference>
<accession>A0ABT2WZI5</accession>
<comment type="caution">
    <text evidence="2">The sequence shown here is derived from an EMBL/GenBank/DDBJ whole genome shotgun (WGS) entry which is preliminary data.</text>
</comment>
<dbReference type="Proteomes" id="UP001209535">
    <property type="component" value="Unassembled WGS sequence"/>
</dbReference>
<protein>
    <recommendedName>
        <fullName evidence="4">Lipoprotein</fullName>
    </recommendedName>
</protein>
<organism evidence="2 3">
    <name type="scientific">Albidovulum salinarum</name>
    <dbReference type="NCBI Taxonomy" id="2984153"/>
    <lineage>
        <taxon>Bacteria</taxon>
        <taxon>Pseudomonadati</taxon>
        <taxon>Pseudomonadota</taxon>
        <taxon>Alphaproteobacteria</taxon>
        <taxon>Rhodobacterales</taxon>
        <taxon>Paracoccaceae</taxon>
        <taxon>Albidovulum</taxon>
    </lineage>
</organism>
<feature type="signal peptide" evidence="1">
    <location>
        <begin position="1"/>
        <end position="22"/>
    </location>
</feature>
<feature type="chain" id="PRO_5046035375" description="Lipoprotein" evidence="1">
    <location>
        <begin position="23"/>
        <end position="189"/>
    </location>
</feature>
<evidence type="ECO:0000313" key="3">
    <source>
        <dbReference type="Proteomes" id="UP001209535"/>
    </source>
</evidence>
<gene>
    <name evidence="2" type="ORF">OEZ60_03655</name>
</gene>